<feature type="domain" description="Glycosyltransferase 2-like" evidence="5">
    <location>
        <begin position="58"/>
        <end position="221"/>
    </location>
</feature>
<feature type="transmembrane region" description="Helical" evidence="4">
    <location>
        <begin position="301"/>
        <end position="323"/>
    </location>
</feature>
<sequence length="393" mass="42878">MTAAAILLVLSLLFLGLAAHPFVSYPMSLRFVTRGRGAQRPDSSAPPLSTGMRHRFAVCVCAYNEAACIERKVENMLELRQTAGGDLDILVYVDGSSDRTAELLEPYADRITLVVSPERRGKTYGMNLLVSRTSADVIVFTDANVRIDPTAIAAIDRRFADPQVGCVCGHLIYTNGEETATAEVGSLYWRLEETIKRHESAFGAVMGADGSLFAIRRNLHRAVPANLIDDMFVSLGILCDGYKVVTAPDALAYEASVTSSKEEFRRKVRIACQAFNVHRELWPRLKRLPAAVVYMYLSHKLLRWVAAFNLALSALFAAAGLFVMGVPAAALALLAILGTGMLWASIRFQLRPLSSIAEILVALAGASLGVIQSLRGHQFQTWTPASSIRRVGH</sequence>
<keyword evidence="3 6" id="KW-0808">Transferase</keyword>
<dbReference type="PANTHER" id="PTHR43630:SF1">
    <property type="entry name" value="POLY-BETA-1,6-N-ACETYL-D-GLUCOSAMINE SYNTHASE"/>
    <property type="match status" value="1"/>
</dbReference>
<feature type="transmembrane region" description="Helical" evidence="4">
    <location>
        <begin position="328"/>
        <end position="346"/>
    </location>
</feature>
<protein>
    <submittedName>
        <fullName evidence="6">Glycosyl transferase</fullName>
    </submittedName>
</protein>
<dbReference type="InterPro" id="IPR029044">
    <property type="entry name" value="Nucleotide-diphossugar_trans"/>
</dbReference>
<proteinExistence type="inferred from homology"/>
<evidence type="ECO:0000256" key="2">
    <source>
        <dbReference type="ARBA" id="ARBA00022676"/>
    </source>
</evidence>
<gene>
    <name evidence="6" type="ORF">GCM10011611_01030</name>
</gene>
<evidence type="ECO:0000259" key="5">
    <source>
        <dbReference type="Pfam" id="PF00535"/>
    </source>
</evidence>
<evidence type="ECO:0000313" key="7">
    <source>
        <dbReference type="Proteomes" id="UP000646365"/>
    </source>
</evidence>
<reference evidence="6" key="1">
    <citation type="journal article" date="2014" name="Int. J. Syst. Evol. Microbiol.">
        <title>Complete genome sequence of Corynebacterium casei LMG S-19264T (=DSM 44701T), isolated from a smear-ripened cheese.</title>
        <authorList>
            <consortium name="US DOE Joint Genome Institute (JGI-PGF)"/>
            <person name="Walter F."/>
            <person name="Albersmeier A."/>
            <person name="Kalinowski J."/>
            <person name="Ruckert C."/>
        </authorList>
    </citation>
    <scope>NUCLEOTIDE SEQUENCE</scope>
    <source>
        <strain evidence="6">CGMCC 1.15725</strain>
    </source>
</reference>
<dbReference type="PANTHER" id="PTHR43630">
    <property type="entry name" value="POLY-BETA-1,6-N-ACETYL-D-GLUCOSAMINE SYNTHASE"/>
    <property type="match status" value="1"/>
</dbReference>
<dbReference type="Pfam" id="PF00535">
    <property type="entry name" value="Glycos_transf_2"/>
    <property type="match status" value="1"/>
</dbReference>
<dbReference type="EMBL" id="BMJQ01000001">
    <property type="protein sequence ID" value="GGE99264.1"/>
    <property type="molecule type" value="Genomic_DNA"/>
</dbReference>
<organism evidence="6 7">
    <name type="scientific">Aliidongia dinghuensis</name>
    <dbReference type="NCBI Taxonomy" id="1867774"/>
    <lineage>
        <taxon>Bacteria</taxon>
        <taxon>Pseudomonadati</taxon>
        <taxon>Pseudomonadota</taxon>
        <taxon>Alphaproteobacteria</taxon>
        <taxon>Rhodospirillales</taxon>
        <taxon>Dongiaceae</taxon>
        <taxon>Aliidongia</taxon>
    </lineage>
</organism>
<dbReference type="AlphaFoldDB" id="A0A8J2YNP4"/>
<keyword evidence="4" id="KW-1133">Transmembrane helix</keyword>
<keyword evidence="2" id="KW-0328">Glycosyltransferase</keyword>
<keyword evidence="4" id="KW-0472">Membrane</keyword>
<dbReference type="Proteomes" id="UP000646365">
    <property type="component" value="Unassembled WGS sequence"/>
</dbReference>
<accession>A0A8J2YNP4</accession>
<dbReference type="RefSeq" id="WP_189041321.1">
    <property type="nucleotide sequence ID" value="NZ_BMJQ01000001.1"/>
</dbReference>
<name>A0A8J2YNP4_9PROT</name>
<feature type="transmembrane region" description="Helical" evidence="4">
    <location>
        <begin position="352"/>
        <end position="371"/>
    </location>
</feature>
<evidence type="ECO:0000256" key="3">
    <source>
        <dbReference type="ARBA" id="ARBA00022679"/>
    </source>
</evidence>
<dbReference type="Gene3D" id="3.90.550.10">
    <property type="entry name" value="Spore Coat Polysaccharide Biosynthesis Protein SpsA, Chain A"/>
    <property type="match status" value="1"/>
</dbReference>
<reference evidence="6" key="2">
    <citation type="submission" date="2020-09" db="EMBL/GenBank/DDBJ databases">
        <authorList>
            <person name="Sun Q."/>
            <person name="Zhou Y."/>
        </authorList>
    </citation>
    <scope>NUCLEOTIDE SEQUENCE</scope>
    <source>
        <strain evidence="6">CGMCC 1.15725</strain>
    </source>
</reference>
<dbReference type="InterPro" id="IPR001173">
    <property type="entry name" value="Glyco_trans_2-like"/>
</dbReference>
<evidence type="ECO:0000256" key="1">
    <source>
        <dbReference type="ARBA" id="ARBA00006739"/>
    </source>
</evidence>
<keyword evidence="4" id="KW-0812">Transmembrane</keyword>
<evidence type="ECO:0000313" key="6">
    <source>
        <dbReference type="EMBL" id="GGE99264.1"/>
    </source>
</evidence>
<keyword evidence="7" id="KW-1185">Reference proteome</keyword>
<dbReference type="SUPFAM" id="SSF53448">
    <property type="entry name" value="Nucleotide-diphospho-sugar transferases"/>
    <property type="match status" value="1"/>
</dbReference>
<comment type="similarity">
    <text evidence="1">Belongs to the glycosyltransferase 2 family.</text>
</comment>
<comment type="caution">
    <text evidence="6">The sequence shown here is derived from an EMBL/GenBank/DDBJ whole genome shotgun (WGS) entry which is preliminary data.</text>
</comment>
<evidence type="ECO:0000256" key="4">
    <source>
        <dbReference type="SAM" id="Phobius"/>
    </source>
</evidence>
<dbReference type="GO" id="GO:0016757">
    <property type="term" value="F:glycosyltransferase activity"/>
    <property type="evidence" value="ECO:0007669"/>
    <property type="project" value="UniProtKB-KW"/>
</dbReference>